<name>A0ACC0CY73_9PEZI</name>
<accession>A0ACC0CY73</accession>
<evidence type="ECO:0000313" key="1">
    <source>
        <dbReference type="EMBL" id="KAI6085045.1"/>
    </source>
</evidence>
<protein>
    <submittedName>
        <fullName evidence="1">Uncharacterized protein</fullName>
    </submittedName>
</protein>
<dbReference type="EMBL" id="MU394330">
    <property type="protein sequence ID" value="KAI6085045.1"/>
    <property type="molecule type" value="Genomic_DNA"/>
</dbReference>
<evidence type="ECO:0000313" key="2">
    <source>
        <dbReference type="Proteomes" id="UP001497680"/>
    </source>
</evidence>
<proteinExistence type="predicted"/>
<reference evidence="1 2" key="1">
    <citation type="journal article" date="2022" name="New Phytol.">
        <title>Ecological generalism drives hyperdiversity of secondary metabolite gene clusters in xylarialean endophytes.</title>
        <authorList>
            <person name="Franco M.E.E."/>
            <person name="Wisecaver J.H."/>
            <person name="Arnold A.E."/>
            <person name="Ju Y.M."/>
            <person name="Slot J.C."/>
            <person name="Ahrendt S."/>
            <person name="Moore L.P."/>
            <person name="Eastman K.E."/>
            <person name="Scott K."/>
            <person name="Konkel Z."/>
            <person name="Mondo S.J."/>
            <person name="Kuo A."/>
            <person name="Hayes R.D."/>
            <person name="Haridas S."/>
            <person name="Andreopoulos B."/>
            <person name="Riley R."/>
            <person name="LaButti K."/>
            <person name="Pangilinan J."/>
            <person name="Lipzen A."/>
            <person name="Amirebrahimi M."/>
            <person name="Yan J."/>
            <person name="Adam C."/>
            <person name="Keymanesh K."/>
            <person name="Ng V."/>
            <person name="Louie K."/>
            <person name="Northen T."/>
            <person name="Drula E."/>
            <person name="Henrissat B."/>
            <person name="Hsieh H.M."/>
            <person name="Youens-Clark K."/>
            <person name="Lutzoni F."/>
            <person name="Miadlikowska J."/>
            <person name="Eastwood D.C."/>
            <person name="Hamelin R.C."/>
            <person name="Grigoriev I.V."/>
            <person name="U'Ren J.M."/>
        </authorList>
    </citation>
    <scope>NUCLEOTIDE SEQUENCE [LARGE SCALE GENOMIC DNA]</scope>
    <source>
        <strain evidence="1 2">ER1909</strain>
    </source>
</reference>
<sequence length="161" mass="17932">MATPGGIPVLLRLVPVMSTTSSLWYAWDQYEQMTLLRKPEMRTLGNQLLPRYFTDFFARGAPRVVGLLATTVVSCGAIMRYSQDMSVTGVKPWYIAGLSLAVAHLAWVPLILPPVKAIEKDAKGQNVAHLEYWLRLHVWRSLTVDLGAWMCCIVATVVSLS</sequence>
<keyword evidence="2" id="KW-1185">Reference proteome</keyword>
<dbReference type="Proteomes" id="UP001497680">
    <property type="component" value="Unassembled WGS sequence"/>
</dbReference>
<gene>
    <name evidence="1" type="ORF">F4821DRAFT_163177</name>
</gene>
<comment type="caution">
    <text evidence="1">The sequence shown here is derived from an EMBL/GenBank/DDBJ whole genome shotgun (WGS) entry which is preliminary data.</text>
</comment>
<organism evidence="1 2">
    <name type="scientific">Hypoxylon rubiginosum</name>
    <dbReference type="NCBI Taxonomy" id="110542"/>
    <lineage>
        <taxon>Eukaryota</taxon>
        <taxon>Fungi</taxon>
        <taxon>Dikarya</taxon>
        <taxon>Ascomycota</taxon>
        <taxon>Pezizomycotina</taxon>
        <taxon>Sordariomycetes</taxon>
        <taxon>Xylariomycetidae</taxon>
        <taxon>Xylariales</taxon>
        <taxon>Hypoxylaceae</taxon>
        <taxon>Hypoxylon</taxon>
    </lineage>
</organism>